<reference evidence="2" key="1">
    <citation type="submission" date="2022-12" db="EMBL/GenBank/DDBJ databases">
        <title>New Phytohabitans aurantiacus sp. RD004123 nov., an actinomycete isolated from soil.</title>
        <authorList>
            <person name="Triningsih D.W."/>
            <person name="Harunari E."/>
            <person name="Igarashi Y."/>
        </authorList>
    </citation>
    <scope>NUCLEOTIDE SEQUENCE</scope>
    <source>
        <strain evidence="2">RD004123</strain>
    </source>
</reference>
<evidence type="ECO:0000313" key="3">
    <source>
        <dbReference type="Proteomes" id="UP001144280"/>
    </source>
</evidence>
<evidence type="ECO:0000256" key="1">
    <source>
        <dbReference type="SAM" id="Phobius"/>
    </source>
</evidence>
<dbReference type="EMBL" id="BSDI01000070">
    <property type="protein sequence ID" value="GLI02841.1"/>
    <property type="molecule type" value="Genomic_DNA"/>
</dbReference>
<keyword evidence="1" id="KW-0472">Membrane</keyword>
<sequence>MNTPRVPPSDVPAIDDNAQRWLRFLSRWSIPTALAYLGLMVLFVTLVLPAGTGSLPEEFLELDVAGNAPGPYRLTIVFDVLAWLGIGGLLLAWGTALRHHAPTRATLISASSAAALIGFLGACLRLSATPELADRYLSTPASNRPALLEAYRELLNLINVTFSAGGLIANAGLLLVTIVTWRGLLPRWVGLLLGLGSGLGIIKAALLLVAGVDLGPLALLGAILLTAGFAGTASSLWRTTTTGRQVNPTTAH</sequence>
<keyword evidence="1" id="KW-1133">Transmembrane helix</keyword>
<evidence type="ECO:0000313" key="2">
    <source>
        <dbReference type="EMBL" id="GLI02841.1"/>
    </source>
</evidence>
<proteinExistence type="predicted"/>
<dbReference type="RefSeq" id="WP_281904592.1">
    <property type="nucleotide sequence ID" value="NZ_BSDI01000070.1"/>
</dbReference>
<keyword evidence="3" id="KW-1185">Reference proteome</keyword>
<feature type="transmembrane region" description="Helical" evidence="1">
    <location>
        <begin position="157"/>
        <end position="181"/>
    </location>
</feature>
<protein>
    <recommendedName>
        <fullName evidence="4">DUF4386 domain-containing protein</fullName>
    </recommendedName>
</protein>
<accession>A0ABQ5RB78</accession>
<feature type="transmembrane region" description="Helical" evidence="1">
    <location>
        <begin position="217"/>
        <end position="237"/>
    </location>
</feature>
<feature type="transmembrane region" description="Helical" evidence="1">
    <location>
        <begin position="188"/>
        <end position="211"/>
    </location>
</feature>
<feature type="transmembrane region" description="Helical" evidence="1">
    <location>
        <begin position="105"/>
        <end position="128"/>
    </location>
</feature>
<keyword evidence="1" id="KW-0812">Transmembrane</keyword>
<name>A0ABQ5RB78_9ACTN</name>
<organism evidence="2 3">
    <name type="scientific">Phytohabitans aurantiacus</name>
    <dbReference type="NCBI Taxonomy" id="3016789"/>
    <lineage>
        <taxon>Bacteria</taxon>
        <taxon>Bacillati</taxon>
        <taxon>Actinomycetota</taxon>
        <taxon>Actinomycetes</taxon>
        <taxon>Micromonosporales</taxon>
        <taxon>Micromonosporaceae</taxon>
    </lineage>
</organism>
<feature type="transmembrane region" description="Helical" evidence="1">
    <location>
        <begin position="72"/>
        <end position="93"/>
    </location>
</feature>
<dbReference type="Proteomes" id="UP001144280">
    <property type="component" value="Unassembled WGS sequence"/>
</dbReference>
<gene>
    <name evidence="2" type="ORF">Pa4123_81190</name>
</gene>
<comment type="caution">
    <text evidence="2">The sequence shown here is derived from an EMBL/GenBank/DDBJ whole genome shotgun (WGS) entry which is preliminary data.</text>
</comment>
<feature type="transmembrane region" description="Helical" evidence="1">
    <location>
        <begin position="33"/>
        <end position="52"/>
    </location>
</feature>
<evidence type="ECO:0008006" key="4">
    <source>
        <dbReference type="Google" id="ProtNLM"/>
    </source>
</evidence>